<sequence length="460" mass="51933">MSANNNDIDLAALTEDLEVAEVTIANNTVTIEVRENVREYDSWNNEEHEITHTHTWTCDVTRDGDITTPAASPIEVRELVEELEVSFDEEEEDGGEENARVIEVSENEAREAVANDETYEVDGITVYASQLLDDDGELRDSVKMCDGRIVQISEVPSVDAESGSAETVVMTDGGEEPEFESVTADDYPEEPPETVELTVEKDGYTVDIEHHGNRIRVTSTGKHEFANRVKLKDDDEYGKILETCDTVPIDGERQVACIKIPDDVYRRVQSISDEYDEWKESAAEWVENQPLCMRVEKHEYTTGWRTKYHHENPVLKANKMDVYLTHSEERLIDSLIDEYGAADGYPDVSDEDGFSEGDVFTAEELEERVAERVEEKEAEDREAERWSEVCEQYPGVRSVGGATADEVLEAFEQAEQTGERLEIVTETTMCDGSAAECDIDHVTYYATPEGDVERNRTHCH</sequence>
<accession>L0JYB6</accession>
<protein>
    <submittedName>
        <fullName evidence="1">Uncharacterized protein</fullName>
    </submittedName>
</protein>
<evidence type="ECO:0000313" key="1">
    <source>
        <dbReference type="EMBL" id="AGB38047.1"/>
    </source>
</evidence>
<evidence type="ECO:0000313" key="2">
    <source>
        <dbReference type="Proteomes" id="UP000010878"/>
    </source>
</evidence>
<dbReference type="Proteomes" id="UP000010878">
    <property type="component" value="Chromosome"/>
</dbReference>
<gene>
    <name evidence="1" type="ORF">Natoc_2269</name>
</gene>
<dbReference type="KEGG" id="nou:Natoc_2269"/>
<dbReference type="AlphaFoldDB" id="L0JYB6"/>
<dbReference type="HOGENOM" id="CLU_593996_0_0_2"/>
<dbReference type="EMBL" id="CP003929">
    <property type="protein sequence ID" value="AGB38047.1"/>
    <property type="molecule type" value="Genomic_DNA"/>
</dbReference>
<dbReference type="RefSeq" id="WP_015321490.1">
    <property type="nucleotide sequence ID" value="NC_019974.1"/>
</dbReference>
<reference evidence="1 2" key="1">
    <citation type="submission" date="2012-11" db="EMBL/GenBank/DDBJ databases">
        <title>FINISHED of Natronococcus occultus SP4, DSM 3396.</title>
        <authorList>
            <consortium name="DOE Joint Genome Institute"/>
            <person name="Eisen J."/>
            <person name="Huntemann M."/>
            <person name="Wei C.-L."/>
            <person name="Han J."/>
            <person name="Detter J.C."/>
            <person name="Han C."/>
            <person name="Tapia R."/>
            <person name="Chen A."/>
            <person name="Kyrpides N."/>
            <person name="Mavromatis K."/>
            <person name="Markowitz V."/>
            <person name="Szeto E."/>
            <person name="Ivanova N."/>
            <person name="Mikhailova N."/>
            <person name="Ovchinnikova G."/>
            <person name="Pagani I."/>
            <person name="Pati A."/>
            <person name="Goodwin L."/>
            <person name="Nordberg H.P."/>
            <person name="Cantor M.N."/>
            <person name="Hua S.X."/>
            <person name="Woyke T."/>
            <person name="Eisen J."/>
            <person name="Klenk H.-P."/>
            <person name="Klenk H.-P."/>
        </authorList>
    </citation>
    <scope>NUCLEOTIDE SEQUENCE [LARGE SCALE GENOMIC DNA]</scope>
    <source>
        <strain evidence="1 2">SP4</strain>
    </source>
</reference>
<organism evidence="1 2">
    <name type="scientific">Natronococcus occultus SP4</name>
    <dbReference type="NCBI Taxonomy" id="694430"/>
    <lineage>
        <taxon>Archaea</taxon>
        <taxon>Methanobacteriati</taxon>
        <taxon>Methanobacteriota</taxon>
        <taxon>Stenosarchaea group</taxon>
        <taxon>Halobacteria</taxon>
        <taxon>Halobacteriales</taxon>
        <taxon>Natrialbaceae</taxon>
        <taxon>Natronococcus</taxon>
    </lineage>
</organism>
<name>L0JYB6_9EURY</name>
<dbReference type="GeneID" id="43302159"/>
<proteinExistence type="predicted"/>
<keyword evidence="2" id="KW-1185">Reference proteome</keyword>